<keyword evidence="1" id="KW-1133">Transmembrane helix</keyword>
<dbReference type="STRING" id="1602171.ST44_01965"/>
<reference evidence="2 3" key="1">
    <citation type="submission" date="2015-01" db="EMBL/GenBank/DDBJ databases">
        <title>Comparative genomics of non-oral Prevotella species.</title>
        <authorList>
            <person name="Accetto T."/>
            <person name="Nograsek B."/>
            <person name="Avgustin G."/>
        </authorList>
    </citation>
    <scope>NUCLEOTIDE SEQUENCE [LARGE SCALE GENOMIC DNA]</scope>
    <source>
        <strain evidence="2 3">P5-119</strain>
    </source>
</reference>
<feature type="transmembrane region" description="Helical" evidence="1">
    <location>
        <begin position="102"/>
        <end position="122"/>
    </location>
</feature>
<dbReference type="EMBL" id="JXQK01000018">
    <property type="protein sequence ID" value="KIP64694.1"/>
    <property type="molecule type" value="Genomic_DNA"/>
</dbReference>
<dbReference type="RefSeq" id="WP_042517594.1">
    <property type="nucleotide sequence ID" value="NZ_DAIPDX010000013.1"/>
</dbReference>
<feature type="transmembrane region" description="Helical" evidence="1">
    <location>
        <begin position="71"/>
        <end position="96"/>
    </location>
</feature>
<evidence type="ECO:0000313" key="2">
    <source>
        <dbReference type="EMBL" id="KIP64694.1"/>
    </source>
</evidence>
<accession>A0A0D0I881</accession>
<proteinExistence type="predicted"/>
<protein>
    <recommendedName>
        <fullName evidence="4">Positive regulator of sigma(E), RseC/MucC</fullName>
    </recommendedName>
</protein>
<evidence type="ECO:0008006" key="4">
    <source>
        <dbReference type="Google" id="ProtNLM"/>
    </source>
</evidence>
<gene>
    <name evidence="2" type="ORF">ST44_01965</name>
</gene>
<keyword evidence="3" id="KW-1185">Reference proteome</keyword>
<dbReference type="Proteomes" id="UP000032046">
    <property type="component" value="Unassembled WGS sequence"/>
</dbReference>
<evidence type="ECO:0000256" key="1">
    <source>
        <dbReference type="SAM" id="Phobius"/>
    </source>
</evidence>
<comment type="caution">
    <text evidence="2">The sequence shown here is derived from an EMBL/GenBank/DDBJ whole genome shotgun (WGS) entry which is preliminary data.</text>
</comment>
<organism evidence="2 3">
    <name type="scientific">Prevotella pectinovora</name>
    <dbReference type="NCBI Taxonomy" id="1602169"/>
    <lineage>
        <taxon>Bacteria</taxon>
        <taxon>Pseudomonadati</taxon>
        <taxon>Bacteroidota</taxon>
        <taxon>Bacteroidia</taxon>
        <taxon>Bacteroidales</taxon>
        <taxon>Prevotellaceae</taxon>
        <taxon>Prevotella</taxon>
    </lineage>
</organism>
<dbReference type="Pfam" id="PF04246">
    <property type="entry name" value="RseC_MucC"/>
    <property type="match status" value="1"/>
</dbReference>
<keyword evidence="1" id="KW-0472">Membrane</keyword>
<name>A0A0D0I881_9BACT</name>
<sequence>MENKIKHVGVVESVVGECVKVRVVQSSACASCKVAKQCNTSESKEKIIDIYTKDNRYSAGDRVNVMASYNVGFLALSLGMLVPMLLMLVVLFAMLATGYSELISALGALLSLAPYYFLLFMFRGRINRKVTFDIELSK</sequence>
<dbReference type="GeneID" id="93483727"/>
<evidence type="ECO:0000313" key="3">
    <source>
        <dbReference type="Proteomes" id="UP000032046"/>
    </source>
</evidence>
<keyword evidence="1" id="KW-0812">Transmembrane</keyword>
<dbReference type="AlphaFoldDB" id="A0A0D0I881"/>